<comment type="similarity">
    <text evidence="1">Belongs to the carbohydrate kinase PfkB family.</text>
</comment>
<evidence type="ECO:0000259" key="4">
    <source>
        <dbReference type="Pfam" id="PF00294"/>
    </source>
</evidence>
<reference evidence="5 6" key="1">
    <citation type="journal article" date="2016" name="Nat. Commun.">
        <title>Thousands of microbial genomes shed light on interconnected biogeochemical processes in an aquifer system.</title>
        <authorList>
            <person name="Anantharaman K."/>
            <person name="Brown C.T."/>
            <person name="Hug L.A."/>
            <person name="Sharon I."/>
            <person name="Castelle C.J."/>
            <person name="Probst A.J."/>
            <person name="Thomas B.C."/>
            <person name="Singh A."/>
            <person name="Wilkins M.J."/>
            <person name="Karaoz U."/>
            <person name="Brodie E.L."/>
            <person name="Williams K.H."/>
            <person name="Hubbard S.S."/>
            <person name="Banfield J.F."/>
        </authorList>
    </citation>
    <scope>NUCLEOTIDE SEQUENCE [LARGE SCALE GENOMIC DNA]</scope>
</reference>
<evidence type="ECO:0000256" key="1">
    <source>
        <dbReference type="ARBA" id="ARBA00010688"/>
    </source>
</evidence>
<dbReference type="Gene3D" id="3.40.1190.20">
    <property type="match status" value="1"/>
</dbReference>
<dbReference type="AlphaFoldDB" id="A0A1G2H6E4"/>
<comment type="caution">
    <text evidence="5">The sequence shown here is derived from an EMBL/GenBank/DDBJ whole genome shotgun (WGS) entry which is preliminary data.</text>
</comment>
<name>A0A1G2H6E4_9BACT</name>
<dbReference type="SUPFAM" id="SSF53613">
    <property type="entry name" value="Ribokinase-like"/>
    <property type="match status" value="1"/>
</dbReference>
<dbReference type="PANTHER" id="PTHR43320:SF3">
    <property type="entry name" value="CARBOHYDRATE KINASE PFKB DOMAIN-CONTAINING PROTEIN"/>
    <property type="match status" value="1"/>
</dbReference>
<dbReference type="GO" id="GO:0016301">
    <property type="term" value="F:kinase activity"/>
    <property type="evidence" value="ECO:0007669"/>
    <property type="project" value="UniProtKB-KW"/>
</dbReference>
<dbReference type="InterPro" id="IPR029056">
    <property type="entry name" value="Ribokinase-like"/>
</dbReference>
<keyword evidence="3" id="KW-0418">Kinase</keyword>
<keyword evidence="2" id="KW-0808">Transferase</keyword>
<gene>
    <name evidence="5" type="ORF">A2827_01370</name>
</gene>
<dbReference type="InterPro" id="IPR011611">
    <property type="entry name" value="PfkB_dom"/>
</dbReference>
<accession>A0A1G2H6E4</accession>
<dbReference type="PANTHER" id="PTHR43320">
    <property type="entry name" value="SUGAR KINASE"/>
    <property type="match status" value="1"/>
</dbReference>
<dbReference type="Pfam" id="PF00294">
    <property type="entry name" value="PfkB"/>
    <property type="match status" value="1"/>
</dbReference>
<evidence type="ECO:0000256" key="2">
    <source>
        <dbReference type="ARBA" id="ARBA00022679"/>
    </source>
</evidence>
<feature type="domain" description="Carbohydrate kinase PfkB" evidence="4">
    <location>
        <begin position="41"/>
        <end position="307"/>
    </location>
</feature>
<evidence type="ECO:0000313" key="5">
    <source>
        <dbReference type="EMBL" id="OGZ58043.1"/>
    </source>
</evidence>
<dbReference type="Proteomes" id="UP000177932">
    <property type="component" value="Unassembled WGS sequence"/>
</dbReference>
<dbReference type="EMBL" id="MHOD01000015">
    <property type="protein sequence ID" value="OGZ58043.1"/>
    <property type="molecule type" value="Genomic_DNA"/>
</dbReference>
<sequence>MYDVVTIGSATRDVFVIPGEFEIEEGAKYKTGKAVCFSLGSKIDVPEIYYKTGGSAINAAVTFARQGLKTACLAKIGNDSRGQSIRDRLKETGVSDELVVVDKKRLTGYSIILTAEGNRTVLVHRGSTEYLCREEGIPLKNLKQTKWFYISHLGGESSNIFSPLIQFASENGIKVALNPGSTQLKMGEKLYPYLDKVDVLILNQEEASNLTGISYDKEEEIFAKLDNTVRGFLIMTKGSDGFTACDNKSTYRAGVLKEPKYVDRTGAGDAFGSGTVSAIIKEQSLDTALETGSANATGVLAEWGANEGLLSADDDIYKFGKLNIEKANCKYD</sequence>
<evidence type="ECO:0000256" key="3">
    <source>
        <dbReference type="ARBA" id="ARBA00022777"/>
    </source>
</evidence>
<dbReference type="STRING" id="1802158.A2827_01370"/>
<protein>
    <recommendedName>
        <fullName evidence="4">Carbohydrate kinase PfkB domain-containing protein</fullName>
    </recommendedName>
</protein>
<proteinExistence type="inferred from homology"/>
<organism evidence="5 6">
    <name type="scientific">Candidatus Spechtbacteria bacterium RIFCSPHIGHO2_01_FULL_43_30</name>
    <dbReference type="NCBI Taxonomy" id="1802158"/>
    <lineage>
        <taxon>Bacteria</taxon>
        <taxon>Candidatus Spechtiibacteriota</taxon>
    </lineage>
</organism>
<evidence type="ECO:0000313" key="6">
    <source>
        <dbReference type="Proteomes" id="UP000177932"/>
    </source>
</evidence>
<dbReference type="InterPro" id="IPR052700">
    <property type="entry name" value="Carb_kinase_PfkB-like"/>
</dbReference>